<evidence type="ECO:0000256" key="8">
    <source>
        <dbReference type="SAM" id="MobiDB-lite"/>
    </source>
</evidence>
<protein>
    <submittedName>
        <fullName evidence="11">Ig-like domain-containing protein</fullName>
    </submittedName>
</protein>
<dbReference type="InterPro" id="IPR050979">
    <property type="entry name" value="LD-transpeptidase"/>
</dbReference>
<evidence type="ECO:0000256" key="4">
    <source>
        <dbReference type="ARBA" id="ARBA00022984"/>
    </source>
</evidence>
<dbReference type="EMBL" id="BAAARN010000001">
    <property type="protein sequence ID" value="GAA2731957.1"/>
    <property type="molecule type" value="Genomic_DNA"/>
</dbReference>
<dbReference type="Pfam" id="PF03734">
    <property type="entry name" value="YkuD"/>
    <property type="match status" value="1"/>
</dbReference>
<evidence type="ECO:0000313" key="11">
    <source>
        <dbReference type="EMBL" id="GAA2731957.1"/>
    </source>
</evidence>
<evidence type="ECO:0000256" key="1">
    <source>
        <dbReference type="ARBA" id="ARBA00004752"/>
    </source>
</evidence>
<feature type="active site" description="Proton donor/acceptor" evidence="7">
    <location>
        <position position="344"/>
    </location>
</feature>
<organism evidence="11 12">
    <name type="scientific">Pedococcus aerophilus</name>
    <dbReference type="NCBI Taxonomy" id="436356"/>
    <lineage>
        <taxon>Bacteria</taxon>
        <taxon>Bacillati</taxon>
        <taxon>Actinomycetota</taxon>
        <taxon>Actinomycetes</taxon>
        <taxon>Micrococcales</taxon>
        <taxon>Intrasporangiaceae</taxon>
        <taxon>Pedococcus</taxon>
    </lineage>
</organism>
<feature type="active site" description="Nucleophile" evidence="7">
    <location>
        <position position="362"/>
    </location>
</feature>
<dbReference type="PROSITE" id="PS51257">
    <property type="entry name" value="PROKAR_LIPOPROTEIN"/>
    <property type="match status" value="1"/>
</dbReference>
<dbReference type="SUPFAM" id="SSF141523">
    <property type="entry name" value="L,D-transpeptidase catalytic domain-like"/>
    <property type="match status" value="1"/>
</dbReference>
<dbReference type="RefSeq" id="WP_344190238.1">
    <property type="nucleotide sequence ID" value="NZ_BAAARN010000001.1"/>
</dbReference>
<keyword evidence="2" id="KW-0808">Transferase</keyword>
<feature type="domain" description="L,D-TPase catalytic" evidence="10">
    <location>
        <begin position="259"/>
        <end position="386"/>
    </location>
</feature>
<keyword evidence="9" id="KW-0732">Signal</keyword>
<dbReference type="InterPro" id="IPR041280">
    <property type="entry name" value="Big_10"/>
</dbReference>
<dbReference type="InterPro" id="IPR038063">
    <property type="entry name" value="Transpep_catalytic_dom"/>
</dbReference>
<evidence type="ECO:0000256" key="2">
    <source>
        <dbReference type="ARBA" id="ARBA00022679"/>
    </source>
</evidence>
<feature type="signal peptide" evidence="9">
    <location>
        <begin position="1"/>
        <end position="19"/>
    </location>
</feature>
<dbReference type="Pfam" id="PF17964">
    <property type="entry name" value="Big_10"/>
    <property type="match status" value="1"/>
</dbReference>
<evidence type="ECO:0000256" key="6">
    <source>
        <dbReference type="ARBA" id="ARBA00023316"/>
    </source>
</evidence>
<keyword evidence="6 7" id="KW-0961">Cell wall biogenesis/degradation</keyword>
<feature type="region of interest" description="Disordered" evidence="8">
    <location>
        <begin position="28"/>
        <end position="82"/>
    </location>
</feature>
<name>A0ABN3UFY9_9MICO</name>
<dbReference type="PANTHER" id="PTHR30582">
    <property type="entry name" value="L,D-TRANSPEPTIDASE"/>
    <property type="match status" value="1"/>
</dbReference>
<accession>A0ABN3UFY9</accession>
<reference evidence="11 12" key="1">
    <citation type="journal article" date="2019" name="Int. J. Syst. Evol. Microbiol.">
        <title>The Global Catalogue of Microorganisms (GCM) 10K type strain sequencing project: providing services to taxonomists for standard genome sequencing and annotation.</title>
        <authorList>
            <consortium name="The Broad Institute Genomics Platform"/>
            <consortium name="The Broad Institute Genome Sequencing Center for Infectious Disease"/>
            <person name="Wu L."/>
            <person name="Ma J."/>
        </authorList>
    </citation>
    <scope>NUCLEOTIDE SEQUENCE [LARGE SCALE GENOMIC DNA]</scope>
    <source>
        <strain evidence="11 12">JCM 16378</strain>
    </source>
</reference>
<dbReference type="Proteomes" id="UP001501326">
    <property type="component" value="Unassembled WGS sequence"/>
</dbReference>
<keyword evidence="3 7" id="KW-0133">Cell shape</keyword>
<dbReference type="CDD" id="cd16913">
    <property type="entry name" value="YkuD_like"/>
    <property type="match status" value="1"/>
</dbReference>
<keyword evidence="4 7" id="KW-0573">Peptidoglycan synthesis</keyword>
<dbReference type="InterPro" id="IPR005490">
    <property type="entry name" value="LD_TPept_cat_dom"/>
</dbReference>
<dbReference type="Gene3D" id="2.40.440.10">
    <property type="entry name" value="L,D-transpeptidase catalytic domain-like"/>
    <property type="match status" value="1"/>
</dbReference>
<feature type="compositionally biased region" description="Low complexity" evidence="8">
    <location>
        <begin position="40"/>
        <end position="64"/>
    </location>
</feature>
<feature type="chain" id="PRO_5045628993" evidence="9">
    <location>
        <begin position="20"/>
        <end position="415"/>
    </location>
</feature>
<evidence type="ECO:0000313" key="12">
    <source>
        <dbReference type="Proteomes" id="UP001501326"/>
    </source>
</evidence>
<dbReference type="Gene3D" id="2.60.40.3780">
    <property type="match status" value="1"/>
</dbReference>
<gene>
    <name evidence="11" type="ORF">GCM10009867_06800</name>
</gene>
<keyword evidence="5" id="KW-0012">Acyltransferase</keyword>
<dbReference type="Gene3D" id="2.60.40.3710">
    <property type="match status" value="1"/>
</dbReference>
<evidence type="ECO:0000259" key="10">
    <source>
        <dbReference type="PROSITE" id="PS52029"/>
    </source>
</evidence>
<proteinExistence type="predicted"/>
<evidence type="ECO:0000256" key="9">
    <source>
        <dbReference type="SAM" id="SignalP"/>
    </source>
</evidence>
<dbReference type="PROSITE" id="PS52029">
    <property type="entry name" value="LD_TPASE"/>
    <property type="match status" value="1"/>
</dbReference>
<dbReference type="PANTHER" id="PTHR30582:SF2">
    <property type="entry name" value="L,D-TRANSPEPTIDASE YCIB-RELATED"/>
    <property type="match status" value="1"/>
</dbReference>
<evidence type="ECO:0000256" key="7">
    <source>
        <dbReference type="PROSITE-ProRule" id="PRU01373"/>
    </source>
</evidence>
<keyword evidence="12" id="KW-1185">Reference proteome</keyword>
<evidence type="ECO:0000256" key="3">
    <source>
        <dbReference type="ARBA" id="ARBA00022960"/>
    </source>
</evidence>
<comment type="pathway">
    <text evidence="1 7">Cell wall biogenesis; peptidoglycan biosynthesis.</text>
</comment>
<comment type="caution">
    <text evidence="11">The sequence shown here is derived from an EMBL/GenBank/DDBJ whole genome shotgun (WGS) entry which is preliminary data.</text>
</comment>
<dbReference type="CDD" id="cd13432">
    <property type="entry name" value="LDT_IgD_like_2"/>
    <property type="match status" value="1"/>
</dbReference>
<evidence type="ECO:0000256" key="5">
    <source>
        <dbReference type="ARBA" id="ARBA00023315"/>
    </source>
</evidence>
<sequence length="415" mass="42983">MVRTTHRSRSLTAAAGALAAVALLAGCSGSSTGPATDPVAGSASDGSSGSSSSSSSPSPTSTPAELDVTPADGTKGVKPDQPVVVKAVTGSLDTVTVTDAKGAEVKGEVGSDGAWTSTARLAPSTGYTVTAAAKGEDGTPSTTTSTFSTLKPKVTATYGILNSGATVGVGMPVAIQFDSAVTTAKMRAEVEKRVKVTTNPKQPGAWGWLDSRQLMWRPSSYWKPGTTVSVSAPLTGLQTGPDKWIGNDDSASFTVGSAMVSTVDIKAHTMTVRRGGEVVKVIPVSTGRPGKLTETRSGTKVIIRKEGEVTMDSTTIGIPKGKPGYYKIDTKWNLRVTWTGEYLHAAPWSVGAQGSANVSHGCVNMSLANAQWMFENSKVGDVVKFTGSNRPFLPTEGIGVWQYSYKGWKAQSALV</sequence>